<dbReference type="Gene3D" id="1.20.1260.20">
    <property type="entry name" value="PPE superfamily"/>
    <property type="match status" value="1"/>
</dbReference>
<keyword evidence="3" id="KW-1185">Reference proteome</keyword>
<reference evidence="3" key="1">
    <citation type="journal article" date="2019" name="Int. J. Syst. Evol. Microbiol.">
        <title>The Global Catalogue of Microorganisms (GCM) 10K type strain sequencing project: providing services to taxonomists for standard genome sequencing and annotation.</title>
        <authorList>
            <consortium name="The Broad Institute Genomics Platform"/>
            <consortium name="The Broad Institute Genome Sequencing Center for Infectious Disease"/>
            <person name="Wu L."/>
            <person name="Ma J."/>
        </authorList>
    </citation>
    <scope>NUCLEOTIDE SEQUENCE [LARGE SCALE GENOMIC DNA]</scope>
    <source>
        <strain evidence="3">CCUG 59778</strain>
    </source>
</reference>
<protein>
    <recommendedName>
        <fullName evidence="4">PPE family domain-containing protein</fullName>
    </recommendedName>
</protein>
<dbReference type="SUPFAM" id="SSF140459">
    <property type="entry name" value="PE/PPE dimer-like"/>
    <property type="match status" value="1"/>
</dbReference>
<organism evidence="2 3">
    <name type="scientific">Actinokineospora guangxiensis</name>
    <dbReference type="NCBI Taxonomy" id="1490288"/>
    <lineage>
        <taxon>Bacteria</taxon>
        <taxon>Bacillati</taxon>
        <taxon>Actinomycetota</taxon>
        <taxon>Actinomycetes</taxon>
        <taxon>Pseudonocardiales</taxon>
        <taxon>Pseudonocardiaceae</taxon>
        <taxon>Actinokineospora</taxon>
    </lineage>
</organism>
<accession>A0ABW0EEC8</accession>
<gene>
    <name evidence="2" type="ORF">ACFPM7_01670</name>
</gene>
<evidence type="ECO:0000256" key="1">
    <source>
        <dbReference type="SAM" id="MobiDB-lite"/>
    </source>
</evidence>
<comment type="caution">
    <text evidence="2">The sequence shown here is derived from an EMBL/GenBank/DDBJ whole genome shotgun (WGS) entry which is preliminary data.</text>
</comment>
<proteinExistence type="predicted"/>
<dbReference type="Proteomes" id="UP001596157">
    <property type="component" value="Unassembled WGS sequence"/>
</dbReference>
<sequence length="430" mass="42239">MAEHRWRGYEHPELYKMINAGPGPSASTPQTEFWDALLRELGEIDGDLNTKLGSLAVSWKGAAADGAQSALNPLQVWAAEAQGGASGMRASTEYQADMIARARAEVPEPVKVTTPAPSGWSKVAAGAALLTGNPGPAMAVANQASDHEAQERAKDEAAQKAVDAMDSYSRSSEFNRETLGEFVPPPDVVVSTPAPQGGMSAGVTHFTSATGGYTTGGSGSTAPSYAAPAPSGGSGYTPTVNTGGGSFTPVGSVTPGGPPPAGFTPVGTTTPAGYAPTQPAGPTGPGYAGPGALPPGQGAGPFFGAPGAGPSGGSAGTRGGFGARGGMPGGGIAPLPVEGESTRGNQIFRPGVGMAGEAGVGARGGAIGAVPAGSGARGGTGMGMAGPLGGAAGGDEDREHGLADYLIETVDVFGDERTVSQPVIGEDTDR</sequence>
<evidence type="ECO:0000313" key="2">
    <source>
        <dbReference type="EMBL" id="MFC5285747.1"/>
    </source>
</evidence>
<dbReference type="InterPro" id="IPR038332">
    <property type="entry name" value="PPE_sf"/>
</dbReference>
<feature type="compositionally biased region" description="Gly residues" evidence="1">
    <location>
        <begin position="297"/>
        <end position="315"/>
    </location>
</feature>
<feature type="region of interest" description="Disordered" evidence="1">
    <location>
        <begin position="214"/>
        <end position="315"/>
    </location>
</feature>
<feature type="compositionally biased region" description="Low complexity" evidence="1">
    <location>
        <begin position="263"/>
        <end position="281"/>
    </location>
</feature>
<name>A0ABW0EEC8_9PSEU</name>
<evidence type="ECO:0000313" key="3">
    <source>
        <dbReference type="Proteomes" id="UP001596157"/>
    </source>
</evidence>
<feature type="compositionally biased region" description="Low complexity" evidence="1">
    <location>
        <begin position="220"/>
        <end position="239"/>
    </location>
</feature>
<evidence type="ECO:0008006" key="4">
    <source>
        <dbReference type="Google" id="ProtNLM"/>
    </source>
</evidence>
<dbReference type="EMBL" id="JBHSKF010000001">
    <property type="protein sequence ID" value="MFC5285747.1"/>
    <property type="molecule type" value="Genomic_DNA"/>
</dbReference>
<dbReference type="RefSeq" id="WP_378242976.1">
    <property type="nucleotide sequence ID" value="NZ_JBHSKF010000001.1"/>
</dbReference>